<organism evidence="10">
    <name type="scientific">Anotrichium furcellatum</name>
    <dbReference type="NCBI Taxonomy" id="41999"/>
    <lineage>
        <taxon>Eukaryota</taxon>
        <taxon>Rhodophyta</taxon>
        <taxon>Florideophyceae</taxon>
        <taxon>Rhodymeniophycidae</taxon>
        <taxon>Ceramiales</taxon>
        <taxon>Ceramiaceae</taxon>
        <taxon>Anotrichium</taxon>
    </lineage>
</organism>
<evidence type="ECO:0000256" key="6">
    <source>
        <dbReference type="ARBA" id="ARBA00022692"/>
    </source>
</evidence>
<dbReference type="GO" id="GO:0042651">
    <property type="term" value="C:thylakoid membrane"/>
    <property type="evidence" value="ECO:0007669"/>
    <property type="project" value="UniProtKB-UniRule"/>
</dbReference>
<reference evidence="10" key="2">
    <citation type="submission" date="2019-04" db="EMBL/GenBank/DDBJ databases">
        <authorList>
            <person name="Pasella M."/>
        </authorList>
    </citation>
    <scope>NUCLEOTIDE SEQUENCE</scope>
    <source>
        <strain evidence="10">PD2933</strain>
    </source>
</reference>
<evidence type="ECO:0000256" key="8">
    <source>
        <dbReference type="ARBA" id="ARBA00023136"/>
    </source>
</evidence>
<name>A0A4D6WLZ6_9FLOR</name>
<keyword evidence="9" id="KW-0793">Thylakoid</keyword>
<evidence type="ECO:0000256" key="3">
    <source>
        <dbReference type="ARBA" id="ARBA00008198"/>
    </source>
</evidence>
<proteinExistence type="inferred from homology"/>
<evidence type="ECO:0000256" key="7">
    <source>
        <dbReference type="ARBA" id="ARBA00022989"/>
    </source>
</evidence>
<dbReference type="InterPro" id="IPR003359">
    <property type="entry name" value="PSI_Ycf4_assembly"/>
</dbReference>
<evidence type="ECO:0000256" key="1">
    <source>
        <dbReference type="ARBA" id="ARBA00002862"/>
    </source>
</evidence>
<keyword evidence="10" id="KW-0934">Plastid</keyword>
<dbReference type="AlphaFoldDB" id="A0A4D6WLZ6"/>
<reference evidence="10" key="1">
    <citation type="journal article" date="2019" name="Mol. Phylogenet. Evol.">
        <title>Morphological evolution and classification of the red algal order Ceramiales inferred using plastid phylogenomics.</title>
        <authorList>
            <person name="Diaz-Tapia P."/>
            <person name="Pasella M.M."/>
            <person name="Verbruggen H."/>
            <person name="Maggs C.A."/>
        </authorList>
    </citation>
    <scope>NUCLEOTIDE SEQUENCE</scope>
    <source>
        <strain evidence="10">PD2933</strain>
    </source>
</reference>
<geneLocation type="plastid" evidence="10"/>
<evidence type="ECO:0000313" key="10">
    <source>
        <dbReference type="EMBL" id="QCI04242.1"/>
    </source>
</evidence>
<comment type="function">
    <text evidence="1 9">Seems to be required for the assembly of the photosystem I complex.</text>
</comment>
<feature type="transmembrane region" description="Helical" evidence="9">
    <location>
        <begin position="60"/>
        <end position="81"/>
    </location>
</feature>
<dbReference type="HAMAP" id="MF_00437">
    <property type="entry name" value="Ycf4"/>
    <property type="match status" value="1"/>
</dbReference>
<sequence>MKDIKIDRIDGSRRLSNYFWANIILLGGTGFLLEGISSYLNTQLLPFINNSNLKFLPQGMIMTFYGTIALVTSIFMWYTIVLNVGSGYNEFNNATGIITIFRLGFPGKNRILKLEYSIENIKAIKVKIDDGLSPKQEIYLKTKDKREIPLTKVGEPIGIDKLEIQATYLAKFLGVNIEGI</sequence>
<keyword evidence="8 9" id="KW-0472">Membrane</keyword>
<gene>
    <name evidence="9 10" type="primary">ycf4</name>
</gene>
<evidence type="ECO:0000256" key="9">
    <source>
        <dbReference type="HAMAP-Rule" id="MF_00437"/>
    </source>
</evidence>
<dbReference type="EMBL" id="MK814609">
    <property type="protein sequence ID" value="QCI04242.1"/>
    <property type="molecule type" value="Genomic_DNA"/>
</dbReference>
<comment type="subcellular location">
    <subcellularLocation>
        <location evidence="9">Cellular thylakoid membrane</location>
        <topology evidence="9">Multi-pass membrane protein</topology>
    </subcellularLocation>
    <subcellularLocation>
        <location evidence="2">Membrane</location>
        <topology evidence="2">Multi-pass membrane protein</topology>
    </subcellularLocation>
</comment>
<accession>A0A4D6WLZ6</accession>
<dbReference type="GO" id="GO:0015979">
    <property type="term" value="P:photosynthesis"/>
    <property type="evidence" value="ECO:0007669"/>
    <property type="project" value="UniProtKB-UniRule"/>
</dbReference>
<feature type="transmembrane region" description="Helical" evidence="9">
    <location>
        <begin position="20"/>
        <end position="40"/>
    </location>
</feature>
<evidence type="ECO:0000256" key="5">
    <source>
        <dbReference type="ARBA" id="ARBA00022531"/>
    </source>
</evidence>
<keyword evidence="5 9" id="KW-0602">Photosynthesis</keyword>
<dbReference type="NCBIfam" id="NF002712">
    <property type="entry name" value="PRK02542.1"/>
    <property type="match status" value="1"/>
</dbReference>
<comment type="similarity">
    <text evidence="3 9">Belongs to the Ycf4 family.</text>
</comment>
<evidence type="ECO:0000256" key="2">
    <source>
        <dbReference type="ARBA" id="ARBA00004141"/>
    </source>
</evidence>
<dbReference type="Pfam" id="PF02392">
    <property type="entry name" value="Ycf4"/>
    <property type="match status" value="1"/>
</dbReference>
<keyword evidence="6 9" id="KW-0812">Transmembrane</keyword>
<keyword evidence="7 9" id="KW-1133">Transmembrane helix</keyword>
<protein>
    <recommendedName>
        <fullName evidence="4 9">Photosystem I assembly protein Ycf4</fullName>
    </recommendedName>
</protein>
<evidence type="ECO:0000256" key="4">
    <source>
        <dbReference type="ARBA" id="ARBA00015395"/>
    </source>
</evidence>
<dbReference type="GO" id="GO:0009522">
    <property type="term" value="C:photosystem I"/>
    <property type="evidence" value="ECO:0007669"/>
    <property type="project" value="InterPro"/>
</dbReference>